<dbReference type="Gene3D" id="3.40.50.1820">
    <property type="entry name" value="alpha/beta hydrolase"/>
    <property type="match status" value="1"/>
</dbReference>
<dbReference type="InterPro" id="IPR029058">
    <property type="entry name" value="AB_hydrolase_fold"/>
</dbReference>
<dbReference type="GO" id="GO:0016787">
    <property type="term" value="F:hydrolase activity"/>
    <property type="evidence" value="ECO:0007669"/>
    <property type="project" value="UniProtKB-KW"/>
</dbReference>
<reference evidence="5" key="1">
    <citation type="submission" date="2016-10" db="EMBL/GenBank/DDBJ databases">
        <authorList>
            <person name="Varghese N."/>
            <person name="Submissions S."/>
        </authorList>
    </citation>
    <scope>NUCLEOTIDE SEQUENCE [LARGE SCALE GENOMIC DNA]</scope>
    <source>
        <strain evidence="5">DSM 25811 / CCM 8410 / LMG 26954 / E90</strain>
    </source>
</reference>
<feature type="domain" description="BD-FAE-like" evidence="3">
    <location>
        <begin position="62"/>
        <end position="259"/>
    </location>
</feature>
<dbReference type="OrthoDB" id="9794725at2"/>
<evidence type="ECO:0000256" key="2">
    <source>
        <dbReference type="SAM" id="SignalP"/>
    </source>
</evidence>
<dbReference type="PANTHER" id="PTHR48081">
    <property type="entry name" value="AB HYDROLASE SUPERFAMILY PROTEIN C4A8.06C"/>
    <property type="match status" value="1"/>
</dbReference>
<dbReference type="EMBL" id="FMZO01000001">
    <property type="protein sequence ID" value="SDC12494.1"/>
    <property type="molecule type" value="Genomic_DNA"/>
</dbReference>
<dbReference type="PANTHER" id="PTHR48081:SF6">
    <property type="entry name" value="PEPTIDASE S9 PROLYL OLIGOPEPTIDASE CATALYTIC DOMAIN-CONTAINING PROTEIN"/>
    <property type="match status" value="1"/>
</dbReference>
<dbReference type="STRING" id="1285928.SAMN04487894_101389"/>
<dbReference type="AlphaFoldDB" id="A0A1G6J100"/>
<name>A0A1G6J100_NIADE</name>
<dbReference type="RefSeq" id="WP_090388324.1">
    <property type="nucleotide sequence ID" value="NZ_FMZO01000001.1"/>
</dbReference>
<feature type="chain" id="PRO_5011494671" evidence="2">
    <location>
        <begin position="21"/>
        <end position="303"/>
    </location>
</feature>
<evidence type="ECO:0000313" key="5">
    <source>
        <dbReference type="Proteomes" id="UP000198757"/>
    </source>
</evidence>
<dbReference type="InterPro" id="IPR050300">
    <property type="entry name" value="GDXG_lipolytic_enzyme"/>
</dbReference>
<evidence type="ECO:0000259" key="3">
    <source>
        <dbReference type="Pfam" id="PF20434"/>
    </source>
</evidence>
<protein>
    <submittedName>
        <fullName evidence="4">Acetyl esterase/lipase</fullName>
    </submittedName>
</protein>
<dbReference type="InterPro" id="IPR049492">
    <property type="entry name" value="BD-FAE-like_dom"/>
</dbReference>
<keyword evidence="1" id="KW-0378">Hydrolase</keyword>
<evidence type="ECO:0000256" key="1">
    <source>
        <dbReference type="ARBA" id="ARBA00022801"/>
    </source>
</evidence>
<accession>A0A1G6J100</accession>
<dbReference type="Pfam" id="PF20434">
    <property type="entry name" value="BD-FAE"/>
    <property type="match status" value="1"/>
</dbReference>
<dbReference type="Proteomes" id="UP000198757">
    <property type="component" value="Unassembled WGS sequence"/>
</dbReference>
<organism evidence="4 5">
    <name type="scientific">Niabella drilacis (strain DSM 25811 / CCM 8410 / CCUG 62505 / LMG 26954 / E90)</name>
    <dbReference type="NCBI Taxonomy" id="1285928"/>
    <lineage>
        <taxon>Bacteria</taxon>
        <taxon>Pseudomonadati</taxon>
        <taxon>Bacteroidota</taxon>
        <taxon>Chitinophagia</taxon>
        <taxon>Chitinophagales</taxon>
        <taxon>Chitinophagaceae</taxon>
        <taxon>Niabella</taxon>
    </lineage>
</organism>
<keyword evidence="5" id="KW-1185">Reference proteome</keyword>
<proteinExistence type="predicted"/>
<keyword evidence="2" id="KW-0732">Signal</keyword>
<sequence length="303" mass="33744">MKRITIGLLASFILHMMVNAQQEIPLYTKVPNSKPAENLEKAVTGTDGITRISNVSVPTITVYRPVNAKRNSPAVIICPGGGYTILAASHEGADVAAALNEWGVTAFVLKYRLPDDRIMEDKSIGPLQDAERAVQWVREHAKEYQVDPRKVGIMGFSAGGHLAATLSTHYEERLVDNPEKISLRPDFSVLVYPVISFTDSLTHRGSRDRLLGAAPSAALIQRYSNELLVNKKTPPAFLVHAKDDKAVPWQNSQHYYEALRAHKVPARVFYYEKGGHGFGMNNKTSDLKWMTALKDWMNVQHLL</sequence>
<gene>
    <name evidence="4" type="ORF">SAMN04487894_101389</name>
</gene>
<feature type="signal peptide" evidence="2">
    <location>
        <begin position="1"/>
        <end position="20"/>
    </location>
</feature>
<dbReference type="SUPFAM" id="SSF53474">
    <property type="entry name" value="alpha/beta-Hydrolases"/>
    <property type="match status" value="1"/>
</dbReference>
<evidence type="ECO:0000313" key="4">
    <source>
        <dbReference type="EMBL" id="SDC12494.1"/>
    </source>
</evidence>